<evidence type="ECO:0000313" key="1">
    <source>
        <dbReference type="EMBL" id="CAA2102859.1"/>
    </source>
</evidence>
<proteinExistence type="predicted"/>
<sequence>MTSSNALSPADTDAVAVNGLLFVASDVDAADDADFNRWYDQEHVEERVRIPGFLSGARYSSLEGGRKYLGLYRTESLDVFGTAGYRAAFEKQTPWSIANLDRMRQPVRRVCAVRAVTGFGSGSHLVVLPLAATADAEALAVHAARVGKALGEQAGFVQSYLLVPDTALSTPLPRESTEGRVLQPMLVVESSSAQAARTARATAAAAFDTDPATGWLLALGWKLSAAELR</sequence>
<reference evidence="1" key="1">
    <citation type="submission" date="2019-12" db="EMBL/GenBank/DDBJ databases">
        <authorList>
            <person name="Cremers G."/>
        </authorList>
    </citation>
    <scope>NUCLEOTIDE SEQUENCE</scope>
    <source>
        <strain evidence="1">Vvax</strain>
    </source>
</reference>
<name>A0A679J048_VARPD</name>
<organism evidence="1">
    <name type="scientific">Variovorax paradoxus</name>
    <dbReference type="NCBI Taxonomy" id="34073"/>
    <lineage>
        <taxon>Bacteria</taxon>
        <taxon>Pseudomonadati</taxon>
        <taxon>Pseudomonadota</taxon>
        <taxon>Betaproteobacteria</taxon>
        <taxon>Burkholderiales</taxon>
        <taxon>Comamonadaceae</taxon>
        <taxon>Variovorax</taxon>
    </lineage>
</organism>
<gene>
    <name evidence="1" type="ORF">VVAX_01967</name>
</gene>
<dbReference type="EMBL" id="LR743507">
    <property type="protein sequence ID" value="CAA2102859.1"/>
    <property type="molecule type" value="Genomic_DNA"/>
</dbReference>
<dbReference type="RefSeq" id="WP_339089660.1">
    <property type="nucleotide sequence ID" value="NZ_LR743507.1"/>
</dbReference>
<protein>
    <submittedName>
        <fullName evidence="1">Uncharacterized protein</fullName>
    </submittedName>
</protein>
<dbReference type="AlphaFoldDB" id="A0A679J048"/>
<accession>A0A679J048</accession>